<dbReference type="InterPro" id="IPR000387">
    <property type="entry name" value="Tyr_Pase_dom"/>
</dbReference>
<dbReference type="OrthoDB" id="273181at2759"/>
<dbReference type="AlphaFoldDB" id="A0A139AMT6"/>
<keyword evidence="7" id="KW-1185">Reference proteome</keyword>
<dbReference type="InterPro" id="IPR029021">
    <property type="entry name" value="Prot-tyrosine_phosphatase-like"/>
</dbReference>
<dbReference type="CDD" id="cd14498">
    <property type="entry name" value="DSP"/>
    <property type="match status" value="1"/>
</dbReference>
<protein>
    <recommendedName>
        <fullName evidence="2">protein-tyrosine-phosphatase</fullName>
        <ecNumber evidence="2">3.1.3.48</ecNumber>
    </recommendedName>
</protein>
<feature type="domain" description="Tyrosine specific protein phosphatases" evidence="5">
    <location>
        <begin position="17"/>
        <end position="60"/>
    </location>
</feature>
<keyword evidence="4" id="KW-0904">Protein phosphatase</keyword>
<dbReference type="PROSITE" id="PS50056">
    <property type="entry name" value="TYR_PHOSPHATASE_2"/>
    <property type="match status" value="1"/>
</dbReference>
<dbReference type="PANTHER" id="PTHR10159">
    <property type="entry name" value="DUAL SPECIFICITY PROTEIN PHOSPHATASE"/>
    <property type="match status" value="1"/>
</dbReference>
<dbReference type="EMBL" id="KQ965743">
    <property type="protein sequence ID" value="KXS18070.1"/>
    <property type="molecule type" value="Genomic_DNA"/>
</dbReference>
<dbReference type="SUPFAM" id="SSF52799">
    <property type="entry name" value="(Phosphotyrosine protein) phosphatases II"/>
    <property type="match status" value="1"/>
</dbReference>
<comment type="similarity">
    <text evidence="1">Belongs to the protein-tyrosine phosphatase family. Non-receptor class dual specificity subfamily.</text>
</comment>
<evidence type="ECO:0000256" key="2">
    <source>
        <dbReference type="ARBA" id="ARBA00013064"/>
    </source>
</evidence>
<dbReference type="GO" id="GO:0017017">
    <property type="term" value="F:MAP kinase tyrosine/serine/threonine phosphatase activity"/>
    <property type="evidence" value="ECO:0007669"/>
    <property type="project" value="TreeGrafter"/>
</dbReference>
<feature type="non-terminal residue" evidence="6">
    <location>
        <position position="1"/>
    </location>
</feature>
<evidence type="ECO:0000313" key="6">
    <source>
        <dbReference type="EMBL" id="KXS18070.1"/>
    </source>
</evidence>
<evidence type="ECO:0000256" key="3">
    <source>
        <dbReference type="ARBA" id="ARBA00022801"/>
    </source>
</evidence>
<reference evidence="6 7" key="1">
    <citation type="journal article" date="2015" name="Genome Biol. Evol.">
        <title>Phylogenomic analyses indicate that early fungi evolved digesting cell walls of algal ancestors of land plants.</title>
        <authorList>
            <person name="Chang Y."/>
            <person name="Wang S."/>
            <person name="Sekimoto S."/>
            <person name="Aerts A.L."/>
            <person name="Choi C."/>
            <person name="Clum A."/>
            <person name="LaButti K.M."/>
            <person name="Lindquist E.A."/>
            <person name="Yee Ngan C."/>
            <person name="Ohm R.A."/>
            <person name="Salamov A.A."/>
            <person name="Grigoriev I.V."/>
            <person name="Spatafora J.W."/>
            <person name="Berbee M.L."/>
        </authorList>
    </citation>
    <scope>NUCLEOTIDE SEQUENCE [LARGE SCALE GENOMIC DNA]</scope>
    <source>
        <strain evidence="6 7">JEL478</strain>
    </source>
</reference>
<dbReference type="Pfam" id="PF00782">
    <property type="entry name" value="DSPc"/>
    <property type="match status" value="1"/>
</dbReference>
<evidence type="ECO:0000313" key="7">
    <source>
        <dbReference type="Proteomes" id="UP000070544"/>
    </source>
</evidence>
<feature type="non-terminal residue" evidence="6">
    <location>
        <position position="76"/>
    </location>
</feature>
<gene>
    <name evidence="6" type="ORF">M427DRAFT_92450</name>
</gene>
<proteinExistence type="inferred from homology"/>
<dbReference type="Gene3D" id="3.90.190.10">
    <property type="entry name" value="Protein tyrosine phosphatase superfamily"/>
    <property type="match status" value="1"/>
</dbReference>
<evidence type="ECO:0000259" key="5">
    <source>
        <dbReference type="PROSITE" id="PS50056"/>
    </source>
</evidence>
<name>A0A139AMT6_GONPJ</name>
<dbReference type="InterPro" id="IPR000340">
    <property type="entry name" value="Dual-sp_phosphatase_cat-dom"/>
</dbReference>
<evidence type="ECO:0000256" key="4">
    <source>
        <dbReference type="ARBA" id="ARBA00022912"/>
    </source>
</evidence>
<dbReference type="OMA" id="VIQYLMH"/>
<dbReference type="STRING" id="1344416.A0A139AMT6"/>
<dbReference type="PANTHER" id="PTHR10159:SF519">
    <property type="entry name" value="DUAL SPECIFICITY PROTEIN PHOSPHATASE MPK3"/>
    <property type="match status" value="1"/>
</dbReference>
<evidence type="ECO:0000256" key="1">
    <source>
        <dbReference type="ARBA" id="ARBA00008601"/>
    </source>
</evidence>
<dbReference type="Proteomes" id="UP000070544">
    <property type="component" value="Unassembled WGS sequence"/>
</dbReference>
<sequence length="76" mass="8615">LALAFHLIDHARYLHRPILVTCSQGVARSASLVMAYIMRTLKVDMRVAYEFVRRRAPGVMPDVGMVGRLVELESIF</sequence>
<dbReference type="GO" id="GO:0043409">
    <property type="term" value="P:negative regulation of MAPK cascade"/>
    <property type="evidence" value="ECO:0007669"/>
    <property type="project" value="TreeGrafter"/>
</dbReference>
<dbReference type="GO" id="GO:0008330">
    <property type="term" value="F:protein tyrosine/threonine phosphatase activity"/>
    <property type="evidence" value="ECO:0007669"/>
    <property type="project" value="TreeGrafter"/>
</dbReference>
<dbReference type="EC" id="3.1.3.48" evidence="2"/>
<accession>A0A139AMT6</accession>
<dbReference type="GO" id="GO:0005737">
    <property type="term" value="C:cytoplasm"/>
    <property type="evidence" value="ECO:0007669"/>
    <property type="project" value="TreeGrafter"/>
</dbReference>
<dbReference type="GO" id="GO:0033550">
    <property type="term" value="F:MAP kinase tyrosine phosphatase activity"/>
    <property type="evidence" value="ECO:0007669"/>
    <property type="project" value="TreeGrafter"/>
</dbReference>
<organism evidence="6 7">
    <name type="scientific">Gonapodya prolifera (strain JEL478)</name>
    <name type="common">Monoblepharis prolifera</name>
    <dbReference type="NCBI Taxonomy" id="1344416"/>
    <lineage>
        <taxon>Eukaryota</taxon>
        <taxon>Fungi</taxon>
        <taxon>Fungi incertae sedis</taxon>
        <taxon>Chytridiomycota</taxon>
        <taxon>Chytridiomycota incertae sedis</taxon>
        <taxon>Monoblepharidomycetes</taxon>
        <taxon>Monoblepharidales</taxon>
        <taxon>Gonapodyaceae</taxon>
        <taxon>Gonapodya</taxon>
    </lineage>
</organism>
<keyword evidence="3" id="KW-0378">Hydrolase</keyword>